<sequence length="69" mass="7947">MKYGNNQKAYLNTVLNYGGKKIVAYQLSKRNDNSLVRATFDPLIGKRIPSITMLHSDRGYQYTSPFFNQ</sequence>
<dbReference type="GO" id="GO:0015074">
    <property type="term" value="P:DNA integration"/>
    <property type="evidence" value="ECO:0007669"/>
    <property type="project" value="InterPro"/>
</dbReference>
<dbReference type="InterPro" id="IPR001584">
    <property type="entry name" value="Integrase_cat-core"/>
</dbReference>
<dbReference type="Proteomes" id="UP000199708">
    <property type="component" value="Unassembled WGS sequence"/>
</dbReference>
<dbReference type="Pfam" id="PF00665">
    <property type="entry name" value="rve"/>
    <property type="match status" value="1"/>
</dbReference>
<dbReference type="SUPFAM" id="SSF53098">
    <property type="entry name" value="Ribonuclease H-like"/>
    <property type="match status" value="1"/>
</dbReference>
<protein>
    <recommendedName>
        <fullName evidence="1">Integrase catalytic domain-containing protein</fullName>
    </recommendedName>
</protein>
<name>A0A1G7S191_9LACT</name>
<dbReference type="OrthoDB" id="2134864at2"/>
<feature type="domain" description="Integrase catalytic" evidence="1">
    <location>
        <begin position="4"/>
        <end position="64"/>
    </location>
</feature>
<dbReference type="InterPro" id="IPR012337">
    <property type="entry name" value="RNaseH-like_sf"/>
</dbReference>
<evidence type="ECO:0000313" key="3">
    <source>
        <dbReference type="Proteomes" id="UP000199708"/>
    </source>
</evidence>
<accession>A0A1G7S191</accession>
<reference evidence="2 3" key="1">
    <citation type="submission" date="2016-10" db="EMBL/GenBank/DDBJ databases">
        <authorList>
            <person name="de Groot N.N."/>
        </authorList>
    </citation>
    <scope>NUCLEOTIDE SEQUENCE [LARGE SCALE GENOMIC DNA]</scope>
    <source>
        <strain evidence="2 3">ATCC BAA-466</strain>
    </source>
</reference>
<dbReference type="EMBL" id="FNCK01000003">
    <property type="protein sequence ID" value="SDG16783.1"/>
    <property type="molecule type" value="Genomic_DNA"/>
</dbReference>
<gene>
    <name evidence="2" type="ORF">SAMN05421791_103256</name>
</gene>
<keyword evidence="3" id="KW-1185">Reference proteome</keyword>
<proteinExistence type="predicted"/>
<evidence type="ECO:0000313" key="2">
    <source>
        <dbReference type="EMBL" id="SDG16783.1"/>
    </source>
</evidence>
<organism evidence="2 3">
    <name type="scientific">Facklamia miroungae</name>
    <dbReference type="NCBI Taxonomy" id="120956"/>
    <lineage>
        <taxon>Bacteria</taxon>
        <taxon>Bacillati</taxon>
        <taxon>Bacillota</taxon>
        <taxon>Bacilli</taxon>
        <taxon>Lactobacillales</taxon>
        <taxon>Aerococcaceae</taxon>
        <taxon>Facklamia</taxon>
    </lineage>
</organism>
<dbReference type="AlphaFoldDB" id="A0A1G7S191"/>
<evidence type="ECO:0000259" key="1">
    <source>
        <dbReference type="Pfam" id="PF00665"/>
    </source>
</evidence>